<evidence type="ECO:0000256" key="1">
    <source>
        <dbReference type="SAM" id="Phobius"/>
    </source>
</evidence>
<accession>A0A0L8V464</accession>
<evidence type="ECO:0000313" key="2">
    <source>
        <dbReference type="EMBL" id="KOH43285.1"/>
    </source>
</evidence>
<keyword evidence="1" id="KW-0472">Membrane</keyword>
<proteinExistence type="predicted"/>
<gene>
    <name evidence="2" type="ORF">NC99_39150</name>
</gene>
<dbReference type="AlphaFoldDB" id="A0A0L8V464"/>
<dbReference type="Proteomes" id="UP000036958">
    <property type="component" value="Unassembled WGS sequence"/>
</dbReference>
<organism evidence="2 3">
    <name type="scientific">Sunxiuqinia dokdonensis</name>
    <dbReference type="NCBI Taxonomy" id="1409788"/>
    <lineage>
        <taxon>Bacteria</taxon>
        <taxon>Pseudomonadati</taxon>
        <taxon>Bacteroidota</taxon>
        <taxon>Bacteroidia</taxon>
        <taxon>Marinilabiliales</taxon>
        <taxon>Prolixibacteraceae</taxon>
        <taxon>Sunxiuqinia</taxon>
    </lineage>
</organism>
<keyword evidence="3" id="KW-1185">Reference proteome</keyword>
<name>A0A0L8V464_9BACT</name>
<comment type="caution">
    <text evidence="2">The sequence shown here is derived from an EMBL/GenBank/DDBJ whole genome shotgun (WGS) entry which is preliminary data.</text>
</comment>
<keyword evidence="1" id="KW-1133">Transmembrane helix</keyword>
<sequence>MVMPAAPPPTITIFALTSLAVKKLKLRSVTINPPRPNAPVVMNFLLLIVILLLVY</sequence>
<dbReference type="EMBL" id="LGIA01000193">
    <property type="protein sequence ID" value="KOH43285.1"/>
    <property type="molecule type" value="Genomic_DNA"/>
</dbReference>
<keyword evidence="1" id="KW-0812">Transmembrane</keyword>
<protein>
    <submittedName>
        <fullName evidence="2">Uncharacterized protein</fullName>
    </submittedName>
</protein>
<reference evidence="3" key="1">
    <citation type="submission" date="2015-07" db="EMBL/GenBank/DDBJ databases">
        <title>Genome sequencing of Sunxiuqinia dokdonensis strain SK.</title>
        <authorList>
            <person name="Ahn S."/>
            <person name="Kim B.-C."/>
        </authorList>
    </citation>
    <scope>NUCLEOTIDE SEQUENCE [LARGE SCALE GENOMIC DNA]</scope>
    <source>
        <strain evidence="3">SK</strain>
    </source>
</reference>
<evidence type="ECO:0000313" key="3">
    <source>
        <dbReference type="Proteomes" id="UP000036958"/>
    </source>
</evidence>
<feature type="transmembrane region" description="Helical" evidence="1">
    <location>
        <begin position="36"/>
        <end position="54"/>
    </location>
</feature>